<feature type="region of interest" description="Disordered" evidence="1">
    <location>
        <begin position="478"/>
        <end position="630"/>
    </location>
</feature>
<sequence>MKFLPMVHSSCLKVVVRWSSNFLGVAGSLGSACTISTIISLTSVISLLAASAGTEEDESQLSLRRQPPYYNAELYKVLRQHYKFQDFLWAGSGEGPIPSENQDGMAWEDDDGDFSGQVQIKVTKTMVLYKTVLSTIYPVAMTPVIVTSRISATPSIQMTIIDPSSAFSLDLNSQHTTISPTATTSLYSIMVQPTVTPSTPSQSTYTEHPNVTEEETSESLNDRLSASATDPRYWIQSSIKRKRENKYHPNDLPFQEMLQKRLAEIYATAFKRQLLKSLRLMGQHNNGTLTMMRNRRSTRRTASTNTKFDYDEDAETNPLYFYLRGQSPIARTAMNVSVSMINVTYSEPDPRIDLKYIVYAEGTPVLGFVAVKELQVMSKVEMEKTLEHEIIEKAKALVQAPEKSEIGSVASTTPWLIALMALVCLMIVILALTLFMAWKWRHNRLRDRNDQFITNSGETPHPSSSAPGGQSVLVSTKERFASESRRSATRSPSSAVFRVEQDDHGGRGGGESSAPRPPRRNSGRGIEETDDNLEGSPSDKSSGSMLINPSEGSSYNSHSPQRRHNKSKHSGVARKVNRQRRSRRRKTNIGFADEEAQTTPVRTPQDSIAATGDLNRTQQDEDEEDFSFKGDICRNMDKISFGNLEIYTDTDARPSSAQVKKILSRPSSHEAKKSQIDQSSTQKTSTDLHKEETSVEVHDRDRELSEHSFDVSESAETDKKDAEVQTPTRLKRRQSPRLRTSPRHRSSRGAKASKMSLISTESEEAVDFTNLPLSSSGEINPIGKIRKRFHQFLDDAFNVMAAGRRESPGKYPQSAKVTVTHQMKNKPAGRPWTSHVIREESVRKIRPKSSVVIGPPKPAWAAGSERRCQSAKSKTSIIEEEVQPEKSASRDELNAFVTSGEGREEDDEEEPSRMMSSGKSSSTLRTDVHHHSFSEASHSYIFPKYPTYPEVEVCFGGDQQRDKNNPTGLGTSHGQGGGSGRSASRLHPLDPAVPLIEAIKDEMKRFERVKVSSSSTQDLSRKKS</sequence>
<feature type="compositionally biased region" description="Basic residues" evidence="1">
    <location>
        <begin position="560"/>
        <end position="587"/>
    </location>
</feature>
<feature type="compositionally biased region" description="Polar residues" evidence="1">
    <location>
        <begin position="676"/>
        <end position="685"/>
    </location>
</feature>
<feature type="compositionally biased region" description="Basic and acidic residues" evidence="1">
    <location>
        <begin position="883"/>
        <end position="893"/>
    </location>
</feature>
<evidence type="ECO:0000313" key="4">
    <source>
        <dbReference type="Proteomes" id="UP000198287"/>
    </source>
</evidence>
<keyword evidence="2" id="KW-0472">Membrane</keyword>
<dbReference type="PROSITE" id="PS51257">
    <property type="entry name" value="PROKAR_LIPOPROTEIN"/>
    <property type="match status" value="1"/>
</dbReference>
<dbReference type="AlphaFoldDB" id="A0A226E554"/>
<feature type="compositionally biased region" description="Low complexity" evidence="1">
    <location>
        <begin position="195"/>
        <end position="204"/>
    </location>
</feature>
<name>A0A226E554_FOLCA</name>
<evidence type="ECO:0000256" key="1">
    <source>
        <dbReference type="SAM" id="MobiDB-lite"/>
    </source>
</evidence>
<feature type="compositionally biased region" description="Basic residues" evidence="1">
    <location>
        <begin position="729"/>
        <end position="748"/>
    </location>
</feature>
<feature type="region of interest" description="Disordered" evidence="1">
    <location>
        <begin position="850"/>
        <end position="930"/>
    </location>
</feature>
<feature type="compositionally biased region" description="Low complexity" evidence="1">
    <location>
        <begin position="913"/>
        <end position="922"/>
    </location>
</feature>
<feature type="compositionally biased region" description="Polar residues" evidence="1">
    <location>
        <begin position="597"/>
        <end position="608"/>
    </location>
</feature>
<dbReference type="EMBL" id="LNIX01000006">
    <property type="protein sequence ID" value="OXA52835.1"/>
    <property type="molecule type" value="Genomic_DNA"/>
</dbReference>
<organism evidence="3 4">
    <name type="scientific">Folsomia candida</name>
    <name type="common">Springtail</name>
    <dbReference type="NCBI Taxonomy" id="158441"/>
    <lineage>
        <taxon>Eukaryota</taxon>
        <taxon>Metazoa</taxon>
        <taxon>Ecdysozoa</taxon>
        <taxon>Arthropoda</taxon>
        <taxon>Hexapoda</taxon>
        <taxon>Collembola</taxon>
        <taxon>Entomobryomorpha</taxon>
        <taxon>Isotomoidea</taxon>
        <taxon>Isotomidae</taxon>
        <taxon>Proisotominae</taxon>
        <taxon>Folsomia</taxon>
    </lineage>
</organism>
<feature type="region of interest" description="Disordered" evidence="1">
    <location>
        <begin position="195"/>
        <end position="223"/>
    </location>
</feature>
<proteinExistence type="predicted"/>
<keyword evidence="2" id="KW-0812">Transmembrane</keyword>
<protein>
    <submittedName>
        <fullName evidence="3">Uncharacterized protein</fullName>
    </submittedName>
</protein>
<reference evidence="3 4" key="1">
    <citation type="submission" date="2015-12" db="EMBL/GenBank/DDBJ databases">
        <title>The genome of Folsomia candida.</title>
        <authorList>
            <person name="Faddeeva A."/>
            <person name="Derks M.F."/>
            <person name="Anvar Y."/>
            <person name="Smit S."/>
            <person name="Van Straalen N."/>
            <person name="Roelofs D."/>
        </authorList>
    </citation>
    <scope>NUCLEOTIDE SEQUENCE [LARGE SCALE GENOMIC DNA]</scope>
    <source>
        <strain evidence="3 4">VU population</strain>
        <tissue evidence="3">Whole body</tissue>
    </source>
</reference>
<keyword evidence="2" id="KW-1133">Transmembrane helix</keyword>
<feature type="region of interest" description="Disordered" evidence="1">
    <location>
        <begin position="956"/>
        <end position="989"/>
    </location>
</feature>
<feature type="transmembrane region" description="Helical" evidence="2">
    <location>
        <begin position="415"/>
        <end position="438"/>
    </location>
</feature>
<evidence type="ECO:0000313" key="3">
    <source>
        <dbReference type="EMBL" id="OXA52835.1"/>
    </source>
</evidence>
<dbReference type="Proteomes" id="UP000198287">
    <property type="component" value="Unassembled WGS sequence"/>
</dbReference>
<accession>A0A226E554</accession>
<feature type="compositionally biased region" description="Polar residues" evidence="1">
    <location>
        <begin position="538"/>
        <end position="559"/>
    </location>
</feature>
<keyword evidence="4" id="KW-1185">Reference proteome</keyword>
<evidence type="ECO:0000256" key="2">
    <source>
        <dbReference type="SAM" id="Phobius"/>
    </source>
</evidence>
<feature type="compositionally biased region" description="Basic and acidic residues" evidence="1">
    <location>
        <begin position="686"/>
        <end position="723"/>
    </location>
</feature>
<feature type="region of interest" description="Disordered" evidence="1">
    <location>
        <begin position="651"/>
        <end position="758"/>
    </location>
</feature>
<gene>
    <name evidence="3" type="ORF">Fcan01_12642</name>
</gene>
<dbReference type="OrthoDB" id="6624682at2759"/>
<feature type="compositionally biased region" description="Gly residues" evidence="1">
    <location>
        <begin position="971"/>
        <end position="980"/>
    </location>
</feature>
<comment type="caution">
    <text evidence="3">The sequence shown here is derived from an EMBL/GenBank/DDBJ whole genome shotgun (WGS) entry which is preliminary data.</text>
</comment>